<dbReference type="PANTHER" id="PTHR42877:SF4">
    <property type="entry name" value="FAD_NAD(P)-BINDING DOMAIN-CONTAINING PROTEIN-RELATED"/>
    <property type="match status" value="1"/>
</dbReference>
<dbReference type="InterPro" id="IPR051209">
    <property type="entry name" value="FAD-bind_Monooxygenase_sf"/>
</dbReference>
<dbReference type="Gene3D" id="3.50.50.60">
    <property type="entry name" value="FAD/NAD(P)-binding domain"/>
    <property type="match status" value="2"/>
</dbReference>
<keyword evidence="1" id="KW-0560">Oxidoreductase</keyword>
<dbReference type="RefSeq" id="WP_330133010.1">
    <property type="nucleotide sequence ID" value="NZ_JAUTXY010000003.1"/>
</dbReference>
<dbReference type="PANTHER" id="PTHR42877">
    <property type="entry name" value="L-ORNITHINE N(5)-MONOOXYGENASE-RELATED"/>
    <property type="match status" value="1"/>
</dbReference>
<gene>
    <name evidence="1" type="ORF">Q7514_09655</name>
</gene>
<dbReference type="GO" id="GO:0016491">
    <property type="term" value="F:oxidoreductase activity"/>
    <property type="evidence" value="ECO:0007669"/>
    <property type="project" value="UniProtKB-KW"/>
</dbReference>
<sequence>MAQNLFIRRALAESNLHALRLALLHATGDPALAAMKLELVPIRSGAAFEMTIAEESREELLRKAEEFVATEAATYVPRSLDEKQIRTMIEIALGQELTDEEFFVARTMPALEEFPVFSRWTRERPRRADDFHVVIVGAGLCGVAMGVQLEQLGISYVIYERRPDVGGTWAINTYPDARVDTASTTYEYSFVKNYAWSEQYARQPEVRHYIETVAKTYGVYDHIRFEHEVQSAEFDERSATWSLRVADATREVETVTCNFTVTATGLFSTPKKLDTDGIDDFTGEILHTTEWTEQHDVEGKTAAIIGNGSTGVQLLARIAEDADQVYVFQRTPQWIAPREGYGEPVTEEMRWVLDNIPHYWNWARTTALKPADPRGTITPDPEWRAAGGHFSESNDKLRENLTQYIRTQVDDRPDLVERLIPDYTPAARRPVVDNKWYRSLTRDNVELVTDGITKFTETGIVTADGTVHDVDLVLTAVGFEVTKWLWPIDFRGRGGVHIEDRWNLDGGPRAFQGLAIPEFPNMFVLYGPNAQPATGGGIGLGGLPAWMESWVGYIARVMIAVIEDDHHSAEVTDAAFWEYNNAVDDEASRLIWLDPAANPEKNYYVNEHGRLSTSTPLTGLDLATRFLNFARDDFIFTRIDSDTHTSEEQAPFVTVS</sequence>
<dbReference type="InterPro" id="IPR036188">
    <property type="entry name" value="FAD/NAD-bd_sf"/>
</dbReference>
<reference evidence="1 2" key="1">
    <citation type="submission" date="2023-07" db="EMBL/GenBank/DDBJ databases">
        <authorList>
            <person name="Girao M."/>
            <person name="Carvalho M.F."/>
        </authorList>
    </citation>
    <scope>NUCLEOTIDE SEQUENCE [LARGE SCALE GENOMIC DNA]</scope>
    <source>
        <strain evidence="1 2">YIM65754</strain>
    </source>
</reference>
<dbReference type="Pfam" id="PF13738">
    <property type="entry name" value="Pyr_redox_3"/>
    <property type="match status" value="1"/>
</dbReference>
<protein>
    <submittedName>
        <fullName evidence="1">NAD(P)/FAD-dependent oxidoreductase</fullName>
        <ecNumber evidence="1">1.14.13.-</ecNumber>
    </submittedName>
</protein>
<dbReference type="EMBL" id="JAUTXY010000003">
    <property type="protein sequence ID" value="MEE2057787.1"/>
    <property type="molecule type" value="Genomic_DNA"/>
</dbReference>
<dbReference type="Proteomes" id="UP001336020">
    <property type="component" value="Unassembled WGS sequence"/>
</dbReference>
<dbReference type="SUPFAM" id="SSF51905">
    <property type="entry name" value="FAD/NAD(P)-binding domain"/>
    <property type="match status" value="2"/>
</dbReference>
<comment type="caution">
    <text evidence="1">The sequence shown here is derived from an EMBL/GenBank/DDBJ whole genome shotgun (WGS) entry which is preliminary data.</text>
</comment>
<keyword evidence="2" id="KW-1185">Reference proteome</keyword>
<evidence type="ECO:0000313" key="2">
    <source>
        <dbReference type="Proteomes" id="UP001336020"/>
    </source>
</evidence>
<name>A0ABU7L8Z3_9NOCA</name>
<evidence type="ECO:0000313" key="1">
    <source>
        <dbReference type="EMBL" id="MEE2057787.1"/>
    </source>
</evidence>
<accession>A0ABU7L8Z3</accession>
<proteinExistence type="predicted"/>
<dbReference type="EC" id="1.14.13.-" evidence="1"/>
<organism evidence="1 2">
    <name type="scientific">Rhodococcus artemisiae</name>
    <dbReference type="NCBI Taxonomy" id="714159"/>
    <lineage>
        <taxon>Bacteria</taxon>
        <taxon>Bacillati</taxon>
        <taxon>Actinomycetota</taxon>
        <taxon>Actinomycetes</taxon>
        <taxon>Mycobacteriales</taxon>
        <taxon>Nocardiaceae</taxon>
        <taxon>Rhodococcus</taxon>
    </lineage>
</organism>